<dbReference type="Proteomes" id="UP001497497">
    <property type="component" value="Unassembled WGS sequence"/>
</dbReference>
<evidence type="ECO:0000256" key="3">
    <source>
        <dbReference type="ARBA" id="ARBA00022553"/>
    </source>
</evidence>
<evidence type="ECO:0000256" key="10">
    <source>
        <dbReference type="ARBA" id="ARBA00035515"/>
    </source>
</evidence>
<sequence>MAAPLNLMKWSHATRIFANKSCLALCRSFTLTQKHHQDESTPVEDKGNVQVKPKKVIDVGTSIRYMNSDAYIQGYGDKPVWFHYRRNFKGQYPPQTREKCIRAGEIATASPCPICRDEYLVLDATNTKLLEQFISPYSGEILESKKTGLCQEKHKKLTVEIMKAWDEGNLEANVPFRSYDYEDYKN</sequence>
<evidence type="ECO:0000256" key="2">
    <source>
        <dbReference type="ARBA" id="ARBA00006136"/>
    </source>
</evidence>
<dbReference type="InterPro" id="IPR040054">
    <property type="entry name" value="MRPS18B"/>
</dbReference>
<dbReference type="SUPFAM" id="SSF46911">
    <property type="entry name" value="Ribosomal protein S18"/>
    <property type="match status" value="1"/>
</dbReference>
<organism evidence="11 12">
    <name type="scientific">Lymnaea stagnalis</name>
    <name type="common">Great pond snail</name>
    <name type="synonym">Helix stagnalis</name>
    <dbReference type="NCBI Taxonomy" id="6523"/>
    <lineage>
        <taxon>Eukaryota</taxon>
        <taxon>Metazoa</taxon>
        <taxon>Spiralia</taxon>
        <taxon>Lophotrochozoa</taxon>
        <taxon>Mollusca</taxon>
        <taxon>Gastropoda</taxon>
        <taxon>Heterobranchia</taxon>
        <taxon>Euthyneura</taxon>
        <taxon>Panpulmonata</taxon>
        <taxon>Hygrophila</taxon>
        <taxon>Lymnaeoidea</taxon>
        <taxon>Lymnaeidae</taxon>
        <taxon>Lymnaea</taxon>
    </lineage>
</organism>
<dbReference type="Gene3D" id="4.10.640.10">
    <property type="entry name" value="Ribosomal protein S18"/>
    <property type="match status" value="1"/>
</dbReference>
<reference evidence="11 12" key="1">
    <citation type="submission" date="2024-04" db="EMBL/GenBank/DDBJ databases">
        <authorList>
            <consortium name="Genoscope - CEA"/>
            <person name="William W."/>
        </authorList>
    </citation>
    <scope>NUCLEOTIDE SEQUENCE [LARGE SCALE GENOMIC DNA]</scope>
</reference>
<comment type="similarity">
    <text evidence="2">Belongs to the bacterial ribosomal protein bS18 family. Mitochondrion-specific ribosomal protein mS40 subfamily.</text>
</comment>
<evidence type="ECO:0000256" key="9">
    <source>
        <dbReference type="ARBA" id="ARBA00035130"/>
    </source>
</evidence>
<keyword evidence="5" id="KW-0689">Ribosomal protein</keyword>
<keyword evidence="7" id="KW-0687">Ribonucleoprotein</keyword>
<accession>A0AAV2HDK9</accession>
<dbReference type="FunFam" id="4.10.640.10:FF:000008">
    <property type="entry name" value="28S ribosomal protein S18b, mitochondrial"/>
    <property type="match status" value="1"/>
</dbReference>
<evidence type="ECO:0000256" key="4">
    <source>
        <dbReference type="ARBA" id="ARBA00022946"/>
    </source>
</evidence>
<dbReference type="Pfam" id="PF01084">
    <property type="entry name" value="Ribosomal_S18"/>
    <property type="match status" value="1"/>
</dbReference>
<dbReference type="GO" id="GO:0032543">
    <property type="term" value="P:mitochondrial translation"/>
    <property type="evidence" value="ECO:0007669"/>
    <property type="project" value="InterPro"/>
</dbReference>
<keyword evidence="4" id="KW-0809">Transit peptide</keyword>
<dbReference type="GO" id="GO:0005763">
    <property type="term" value="C:mitochondrial small ribosomal subunit"/>
    <property type="evidence" value="ECO:0007669"/>
    <property type="project" value="UniProtKB-ARBA"/>
</dbReference>
<evidence type="ECO:0000256" key="7">
    <source>
        <dbReference type="ARBA" id="ARBA00023274"/>
    </source>
</evidence>
<evidence type="ECO:0000256" key="5">
    <source>
        <dbReference type="ARBA" id="ARBA00022980"/>
    </source>
</evidence>
<comment type="caution">
    <text evidence="11">The sequence shown here is derived from an EMBL/GenBank/DDBJ whole genome shotgun (WGS) entry which is preliminary data.</text>
</comment>
<dbReference type="PANTHER" id="PTHR13329:SF2">
    <property type="entry name" value="SMALL RIBOSOMAL SUBUNIT PROTEIN MS40"/>
    <property type="match status" value="1"/>
</dbReference>
<dbReference type="PANTHER" id="PTHR13329">
    <property type="entry name" value="MITOCHONDRIAL RIBOSOMAL PROTEIN S18B"/>
    <property type="match status" value="1"/>
</dbReference>
<keyword evidence="6" id="KW-0496">Mitochondrion</keyword>
<keyword evidence="3" id="KW-0597">Phosphoprotein</keyword>
<keyword evidence="12" id="KW-1185">Reference proteome</keyword>
<evidence type="ECO:0000256" key="6">
    <source>
        <dbReference type="ARBA" id="ARBA00023128"/>
    </source>
</evidence>
<dbReference type="AlphaFoldDB" id="A0AAV2HDK9"/>
<protein>
    <recommendedName>
        <fullName evidence="9">Small ribosomal subunit protein mS40</fullName>
    </recommendedName>
    <alternativeName>
        <fullName evidence="8">28S ribosomal protein S18-2, mitochondrial</fullName>
    </alternativeName>
    <alternativeName>
        <fullName evidence="10">28S ribosomal protein S18b, mitochondrial</fullName>
    </alternativeName>
</protein>
<proteinExistence type="inferred from homology"/>
<dbReference type="GO" id="GO:0003735">
    <property type="term" value="F:structural constituent of ribosome"/>
    <property type="evidence" value="ECO:0007669"/>
    <property type="project" value="InterPro"/>
</dbReference>
<evidence type="ECO:0000256" key="1">
    <source>
        <dbReference type="ARBA" id="ARBA00004173"/>
    </source>
</evidence>
<evidence type="ECO:0000256" key="8">
    <source>
        <dbReference type="ARBA" id="ARBA00032055"/>
    </source>
</evidence>
<dbReference type="EMBL" id="CAXITT010000071">
    <property type="protein sequence ID" value="CAL1530544.1"/>
    <property type="molecule type" value="Genomic_DNA"/>
</dbReference>
<dbReference type="InterPro" id="IPR001648">
    <property type="entry name" value="Ribosomal_bS18"/>
</dbReference>
<evidence type="ECO:0000313" key="12">
    <source>
        <dbReference type="Proteomes" id="UP001497497"/>
    </source>
</evidence>
<dbReference type="InterPro" id="IPR036870">
    <property type="entry name" value="Ribosomal_bS18_sf"/>
</dbReference>
<comment type="subcellular location">
    <subcellularLocation>
        <location evidence="1">Mitochondrion</location>
    </subcellularLocation>
</comment>
<evidence type="ECO:0000313" key="11">
    <source>
        <dbReference type="EMBL" id="CAL1530544.1"/>
    </source>
</evidence>
<name>A0AAV2HDK9_LYMST</name>
<gene>
    <name evidence="11" type="ORF">GSLYS_00004669001</name>
</gene>